<proteinExistence type="predicted"/>
<dbReference type="EMBL" id="JAPFFI010000014">
    <property type="protein sequence ID" value="KAJ6367313.1"/>
    <property type="molecule type" value="Genomic_DNA"/>
</dbReference>
<feature type="non-terminal residue" evidence="1">
    <location>
        <position position="56"/>
    </location>
</feature>
<reference evidence="1" key="1">
    <citation type="submission" date="2022-10" db="EMBL/GenBank/DDBJ databases">
        <authorList>
            <person name="Hyden B.L."/>
            <person name="Feng K."/>
            <person name="Yates T."/>
            <person name="Jawdy S."/>
            <person name="Smart L.B."/>
            <person name="Muchero W."/>
        </authorList>
    </citation>
    <scope>NUCLEOTIDE SEQUENCE</scope>
    <source>
        <tissue evidence="1">Shoot tip</tissue>
    </source>
</reference>
<evidence type="ECO:0000313" key="1">
    <source>
        <dbReference type="EMBL" id="KAJ6367313.1"/>
    </source>
</evidence>
<keyword evidence="2" id="KW-1185">Reference proteome</keyword>
<reference evidence="1" key="2">
    <citation type="journal article" date="2023" name="Int. J. Mol. Sci.">
        <title>De Novo Assembly and Annotation of 11 Diverse Shrub Willow (Salix) Genomes Reveals Novel Gene Organization in Sex-Linked Regions.</title>
        <authorList>
            <person name="Hyden B."/>
            <person name="Feng K."/>
            <person name="Yates T.B."/>
            <person name="Jawdy S."/>
            <person name="Cereghino C."/>
            <person name="Smart L.B."/>
            <person name="Muchero W."/>
        </authorList>
    </citation>
    <scope>NUCLEOTIDE SEQUENCE</scope>
    <source>
        <tissue evidence="1">Shoot tip</tissue>
    </source>
</reference>
<accession>A0ABQ9B3F6</accession>
<organism evidence="1 2">
    <name type="scientific">Salix suchowensis</name>
    <dbReference type="NCBI Taxonomy" id="1278906"/>
    <lineage>
        <taxon>Eukaryota</taxon>
        <taxon>Viridiplantae</taxon>
        <taxon>Streptophyta</taxon>
        <taxon>Embryophyta</taxon>
        <taxon>Tracheophyta</taxon>
        <taxon>Spermatophyta</taxon>
        <taxon>Magnoliopsida</taxon>
        <taxon>eudicotyledons</taxon>
        <taxon>Gunneridae</taxon>
        <taxon>Pentapetalae</taxon>
        <taxon>rosids</taxon>
        <taxon>fabids</taxon>
        <taxon>Malpighiales</taxon>
        <taxon>Salicaceae</taxon>
        <taxon>Saliceae</taxon>
        <taxon>Salix</taxon>
    </lineage>
</organism>
<sequence>MLLNFVLIRRSLAVKFSMLLNFSEKKTARLLYTDPNLSIDPFCSFLPQASYKHFNL</sequence>
<dbReference type="Proteomes" id="UP001141253">
    <property type="component" value="Chromosome 7"/>
</dbReference>
<gene>
    <name evidence="1" type="ORF">OIU77_003631</name>
</gene>
<evidence type="ECO:0000313" key="2">
    <source>
        <dbReference type="Proteomes" id="UP001141253"/>
    </source>
</evidence>
<protein>
    <submittedName>
        <fullName evidence="1">Uncharacterized protein</fullName>
    </submittedName>
</protein>
<name>A0ABQ9B3F6_9ROSI</name>
<comment type="caution">
    <text evidence="1">The sequence shown here is derived from an EMBL/GenBank/DDBJ whole genome shotgun (WGS) entry which is preliminary data.</text>
</comment>